<keyword evidence="2" id="KW-0812">Transmembrane</keyword>
<accession>S7ZBB6</accession>
<dbReference type="AlphaFoldDB" id="S7ZBB6"/>
<dbReference type="OrthoDB" id="5578001at2759"/>
<feature type="region of interest" description="Disordered" evidence="1">
    <location>
        <begin position="256"/>
        <end position="341"/>
    </location>
</feature>
<sequence length="457" mass="50165">MELSSISRPPVGHFEILRSSRATGHGSFHRRHLNLLHYHFLLLFFLPLLLLLTILHTRPIPTLSIEVIPPSIMVELISPPDPRTLLPPLLACLPTAFVSPRPPPALLPLLSPILRQRTQFLNSVSASSSDSWLRLLCWDSAKAERVQSIVDEATFEPHPVSGEIDLPEDIHIAYKRIDDETLQARLLLPEFRLTVIYLWCPDDEPGGGRGWRVAELLPREGPAEDDSSWTQSIGEANERASQKLFADVLDERREAQAAYNASGQAQSGAAENEEDDDDDYWAQYDATPGSKTPAARAAPTSHQPSGLSEASYYSQYGNVQPAMDSHDPEEEQSEVGPSSLNGDMLASLLRRQVDDLNPSTLPRTNGYAAGETPNDAAARSLSHPRPASVSSGSSDAVAKLEQEAESQSSYEVGVKQHIGTSIKSLFRLAKATGMSRADFQSMVHTELELLEVTDADD</sequence>
<keyword evidence="2" id="KW-0472">Membrane</keyword>
<feature type="compositionally biased region" description="Polar residues" evidence="1">
    <location>
        <begin position="259"/>
        <end position="269"/>
    </location>
</feature>
<evidence type="ECO:0000256" key="2">
    <source>
        <dbReference type="SAM" id="Phobius"/>
    </source>
</evidence>
<feature type="region of interest" description="Disordered" evidence="1">
    <location>
        <begin position="355"/>
        <end position="414"/>
    </location>
</feature>
<organism evidence="3 4">
    <name type="scientific">Penicillium oxalicum (strain 114-2 / CGMCC 5302)</name>
    <name type="common">Penicillium decumbens</name>
    <dbReference type="NCBI Taxonomy" id="933388"/>
    <lineage>
        <taxon>Eukaryota</taxon>
        <taxon>Fungi</taxon>
        <taxon>Dikarya</taxon>
        <taxon>Ascomycota</taxon>
        <taxon>Pezizomycotina</taxon>
        <taxon>Eurotiomycetes</taxon>
        <taxon>Eurotiomycetidae</taxon>
        <taxon>Eurotiales</taxon>
        <taxon>Aspergillaceae</taxon>
        <taxon>Penicillium</taxon>
    </lineage>
</organism>
<dbReference type="eggNOG" id="ENOG502RZZS">
    <property type="taxonomic scope" value="Eukaryota"/>
</dbReference>
<feature type="transmembrane region" description="Helical" evidence="2">
    <location>
        <begin position="35"/>
        <end position="55"/>
    </location>
</feature>
<feature type="compositionally biased region" description="Acidic residues" evidence="1">
    <location>
        <begin position="271"/>
        <end position="280"/>
    </location>
</feature>
<evidence type="ECO:0000313" key="3">
    <source>
        <dbReference type="EMBL" id="EPS25976.1"/>
    </source>
</evidence>
<name>S7ZBB6_PENO1</name>
<dbReference type="PhylomeDB" id="S7ZBB6"/>
<evidence type="ECO:0000256" key="1">
    <source>
        <dbReference type="SAM" id="MobiDB-lite"/>
    </source>
</evidence>
<reference evidence="3 4" key="1">
    <citation type="journal article" date="2013" name="PLoS ONE">
        <title>Genomic and secretomic analyses reveal unique features of the lignocellulolytic enzyme system of Penicillium decumbens.</title>
        <authorList>
            <person name="Liu G."/>
            <person name="Zhang L."/>
            <person name="Wei X."/>
            <person name="Zou G."/>
            <person name="Qin Y."/>
            <person name="Ma L."/>
            <person name="Li J."/>
            <person name="Zheng H."/>
            <person name="Wang S."/>
            <person name="Wang C."/>
            <person name="Xun L."/>
            <person name="Zhao G.-P."/>
            <person name="Zhou Z."/>
            <person name="Qu Y."/>
        </authorList>
    </citation>
    <scope>NUCLEOTIDE SEQUENCE [LARGE SCALE GENOMIC DNA]</scope>
    <source>
        <strain evidence="4">114-2 / CGMCC 5302</strain>
    </source>
</reference>
<proteinExistence type="predicted"/>
<dbReference type="STRING" id="933388.S7ZBB6"/>
<feature type="compositionally biased region" description="Low complexity" evidence="1">
    <location>
        <begin position="387"/>
        <end position="397"/>
    </location>
</feature>
<dbReference type="EMBL" id="KB644408">
    <property type="protein sequence ID" value="EPS25976.1"/>
    <property type="molecule type" value="Genomic_DNA"/>
</dbReference>
<evidence type="ECO:0000313" key="4">
    <source>
        <dbReference type="Proteomes" id="UP000019376"/>
    </source>
</evidence>
<keyword evidence="2" id="KW-1133">Transmembrane helix</keyword>
<dbReference type="Proteomes" id="UP000019376">
    <property type="component" value="Unassembled WGS sequence"/>
</dbReference>
<gene>
    <name evidence="3" type="ORF">PDE_00912</name>
</gene>
<feature type="compositionally biased region" description="Polar residues" evidence="1">
    <location>
        <begin position="300"/>
        <end position="318"/>
    </location>
</feature>
<dbReference type="HOGENOM" id="CLU_038616_0_0_1"/>
<keyword evidence="4" id="KW-1185">Reference proteome</keyword>
<protein>
    <submittedName>
        <fullName evidence="3">Uncharacterized protein</fullName>
    </submittedName>
</protein>